<name>A0A0N4Y5U1_NIPBR</name>
<evidence type="ECO:0000313" key="3">
    <source>
        <dbReference type="WBParaSite" id="NBR_0001139401-mRNA-1"/>
    </source>
</evidence>
<organism evidence="3">
    <name type="scientific">Nippostrongylus brasiliensis</name>
    <name type="common">Rat hookworm</name>
    <dbReference type="NCBI Taxonomy" id="27835"/>
    <lineage>
        <taxon>Eukaryota</taxon>
        <taxon>Metazoa</taxon>
        <taxon>Ecdysozoa</taxon>
        <taxon>Nematoda</taxon>
        <taxon>Chromadorea</taxon>
        <taxon>Rhabditida</taxon>
        <taxon>Rhabditina</taxon>
        <taxon>Rhabditomorpha</taxon>
        <taxon>Strongyloidea</taxon>
        <taxon>Heligmosomidae</taxon>
        <taxon>Nippostrongylus</taxon>
    </lineage>
</organism>
<keyword evidence="2" id="KW-1185">Reference proteome</keyword>
<dbReference type="EMBL" id="UYSL01020516">
    <property type="protein sequence ID" value="VDL74984.1"/>
    <property type="molecule type" value="Genomic_DNA"/>
</dbReference>
<protein>
    <submittedName>
        <fullName evidence="3">Ovule protein</fullName>
    </submittedName>
</protein>
<proteinExistence type="predicted"/>
<dbReference type="AlphaFoldDB" id="A0A0N4Y5U1"/>
<accession>A0A0N4Y5U1</accession>
<dbReference type="WBParaSite" id="NBR_0001139401-mRNA-1">
    <property type="protein sequence ID" value="NBR_0001139401-mRNA-1"/>
    <property type="gene ID" value="NBR_0001139401"/>
</dbReference>
<dbReference type="Proteomes" id="UP000271162">
    <property type="component" value="Unassembled WGS sequence"/>
</dbReference>
<evidence type="ECO:0000313" key="1">
    <source>
        <dbReference type="EMBL" id="VDL74984.1"/>
    </source>
</evidence>
<sequence>MFPKSTIFAAIDNSMSQTSKRSVSIGNSTLEQKAPETLPLLDQLMIFLTPNPKEIVDAEKRSRSVVITEIPEADPSTDFFFYTSSCH</sequence>
<reference evidence="1 2" key="2">
    <citation type="submission" date="2018-11" db="EMBL/GenBank/DDBJ databases">
        <authorList>
            <consortium name="Pathogen Informatics"/>
        </authorList>
    </citation>
    <scope>NUCLEOTIDE SEQUENCE [LARGE SCALE GENOMIC DNA]</scope>
</reference>
<gene>
    <name evidence="1" type="ORF">NBR_LOCUS11395</name>
</gene>
<reference evidence="3" key="1">
    <citation type="submission" date="2017-02" db="UniProtKB">
        <authorList>
            <consortium name="WormBaseParasite"/>
        </authorList>
    </citation>
    <scope>IDENTIFICATION</scope>
</reference>
<evidence type="ECO:0000313" key="2">
    <source>
        <dbReference type="Proteomes" id="UP000271162"/>
    </source>
</evidence>